<evidence type="ECO:0000313" key="12">
    <source>
        <dbReference type="EMBL" id="CAF0944945.1"/>
    </source>
</evidence>
<dbReference type="Proteomes" id="UP000663829">
    <property type="component" value="Unassembled WGS sequence"/>
</dbReference>
<feature type="DNA-binding region" description="Homeobox" evidence="6">
    <location>
        <begin position="272"/>
        <end position="331"/>
    </location>
</feature>
<feature type="region of interest" description="Disordered" evidence="9">
    <location>
        <begin position="20"/>
        <end position="40"/>
    </location>
</feature>
<reference evidence="12" key="1">
    <citation type="submission" date="2021-02" db="EMBL/GenBank/DDBJ databases">
        <authorList>
            <person name="Nowell W R."/>
        </authorList>
    </citation>
    <scope>NUCLEOTIDE SEQUENCE</scope>
</reference>
<accession>A0A814CRY7</accession>
<dbReference type="OrthoDB" id="6159439at2759"/>
<feature type="region of interest" description="Disordered" evidence="9">
    <location>
        <begin position="162"/>
        <end position="212"/>
    </location>
</feature>
<evidence type="ECO:0000313" key="13">
    <source>
        <dbReference type="EMBL" id="CAF3644659.1"/>
    </source>
</evidence>
<dbReference type="Proteomes" id="UP000677228">
    <property type="component" value="Unassembled WGS sequence"/>
</dbReference>
<dbReference type="CDD" id="cd00086">
    <property type="entry name" value="homeodomain"/>
    <property type="match status" value="1"/>
</dbReference>
<dbReference type="GO" id="GO:0000981">
    <property type="term" value="F:DNA-binding transcription factor activity, RNA polymerase II-specific"/>
    <property type="evidence" value="ECO:0007669"/>
    <property type="project" value="InterPro"/>
</dbReference>
<dbReference type="FunFam" id="1.10.10.60:FF:000055">
    <property type="entry name" value="Homeobox protein Hox-A5"/>
    <property type="match status" value="1"/>
</dbReference>
<dbReference type="InterPro" id="IPR001827">
    <property type="entry name" value="Homeobox_Antennapedia_CS"/>
</dbReference>
<evidence type="ECO:0000256" key="3">
    <source>
        <dbReference type="ARBA" id="ARBA00023125"/>
    </source>
</evidence>
<feature type="compositionally biased region" description="Low complexity" evidence="9">
    <location>
        <begin position="345"/>
        <end position="364"/>
    </location>
</feature>
<feature type="region of interest" description="Disordered" evidence="9">
    <location>
        <begin position="226"/>
        <end position="246"/>
    </location>
</feature>
<dbReference type="PANTHER" id="PTHR45771:SF6">
    <property type="entry name" value="HOMEOTIC PROTEIN SEX COMBS REDUCED"/>
    <property type="match status" value="1"/>
</dbReference>
<dbReference type="GO" id="GO:0000978">
    <property type="term" value="F:RNA polymerase II cis-regulatory region sequence-specific DNA binding"/>
    <property type="evidence" value="ECO:0007669"/>
    <property type="project" value="TreeGrafter"/>
</dbReference>
<keyword evidence="2" id="KW-0217">Developmental protein</keyword>
<feature type="compositionally biased region" description="Polar residues" evidence="9">
    <location>
        <begin position="365"/>
        <end position="374"/>
    </location>
</feature>
<protein>
    <recommendedName>
        <fullName evidence="10">Homeobox domain-containing protein</fullName>
    </recommendedName>
</protein>
<evidence type="ECO:0000313" key="11">
    <source>
        <dbReference type="EMBL" id="CAF0859745.1"/>
    </source>
</evidence>
<comment type="subcellular location">
    <subcellularLocation>
        <location evidence="1 6 7">Nucleus</location>
    </subcellularLocation>
</comment>
<evidence type="ECO:0000256" key="2">
    <source>
        <dbReference type="ARBA" id="ARBA00022473"/>
    </source>
</evidence>
<dbReference type="PROSITE" id="PS00032">
    <property type="entry name" value="ANTENNAPEDIA"/>
    <property type="match status" value="1"/>
</dbReference>
<dbReference type="EMBL" id="CAJOBA010002432">
    <property type="protein sequence ID" value="CAF3644659.1"/>
    <property type="molecule type" value="Genomic_DNA"/>
</dbReference>
<comment type="similarity">
    <text evidence="8">Belongs to the Antp homeobox family.</text>
</comment>
<dbReference type="InterPro" id="IPR017970">
    <property type="entry name" value="Homeobox_CS"/>
</dbReference>
<dbReference type="Proteomes" id="UP000681722">
    <property type="component" value="Unassembled WGS sequence"/>
</dbReference>
<dbReference type="PANTHER" id="PTHR45771">
    <property type="entry name" value="HOMEOTIC PROTEIN DEFORMED"/>
    <property type="match status" value="1"/>
</dbReference>
<dbReference type="AlphaFoldDB" id="A0A814CRY7"/>
<evidence type="ECO:0000256" key="9">
    <source>
        <dbReference type="SAM" id="MobiDB-lite"/>
    </source>
</evidence>
<keyword evidence="15" id="KW-1185">Reference proteome</keyword>
<dbReference type="Gene3D" id="1.10.10.60">
    <property type="entry name" value="Homeodomain-like"/>
    <property type="match status" value="1"/>
</dbReference>
<dbReference type="GO" id="GO:0005654">
    <property type="term" value="C:nucleoplasm"/>
    <property type="evidence" value="ECO:0007669"/>
    <property type="project" value="TreeGrafter"/>
</dbReference>
<feature type="compositionally biased region" description="Low complexity" evidence="9">
    <location>
        <begin position="198"/>
        <end position="211"/>
    </location>
</feature>
<dbReference type="EMBL" id="CAJNOQ010002206">
    <property type="protein sequence ID" value="CAF0944945.1"/>
    <property type="molecule type" value="Genomic_DNA"/>
</dbReference>
<name>A0A814CRY7_9BILA</name>
<evidence type="ECO:0000256" key="8">
    <source>
        <dbReference type="RuleBase" id="RU004442"/>
    </source>
</evidence>
<evidence type="ECO:0000313" key="15">
    <source>
        <dbReference type="Proteomes" id="UP000663829"/>
    </source>
</evidence>
<dbReference type="InterPro" id="IPR017995">
    <property type="entry name" value="Homeobox_antennapedia"/>
</dbReference>
<feature type="region of interest" description="Disordered" evidence="9">
    <location>
        <begin position="330"/>
        <end position="391"/>
    </location>
</feature>
<organism evidence="12 15">
    <name type="scientific">Didymodactylos carnosus</name>
    <dbReference type="NCBI Taxonomy" id="1234261"/>
    <lineage>
        <taxon>Eukaryota</taxon>
        <taxon>Metazoa</taxon>
        <taxon>Spiralia</taxon>
        <taxon>Gnathifera</taxon>
        <taxon>Rotifera</taxon>
        <taxon>Eurotatoria</taxon>
        <taxon>Bdelloidea</taxon>
        <taxon>Philodinida</taxon>
        <taxon>Philodinidae</taxon>
        <taxon>Didymodactylos</taxon>
    </lineage>
</organism>
<dbReference type="PROSITE" id="PS50071">
    <property type="entry name" value="HOMEOBOX_2"/>
    <property type="match status" value="1"/>
</dbReference>
<dbReference type="GO" id="GO:0045944">
    <property type="term" value="P:positive regulation of transcription by RNA polymerase II"/>
    <property type="evidence" value="ECO:0007669"/>
    <property type="project" value="TreeGrafter"/>
</dbReference>
<dbReference type="SUPFAM" id="SSF46689">
    <property type="entry name" value="Homeodomain-like"/>
    <property type="match status" value="1"/>
</dbReference>
<dbReference type="SMART" id="SM00389">
    <property type="entry name" value="HOX"/>
    <property type="match status" value="1"/>
</dbReference>
<evidence type="ECO:0000256" key="5">
    <source>
        <dbReference type="ARBA" id="ARBA00023242"/>
    </source>
</evidence>
<evidence type="ECO:0000256" key="4">
    <source>
        <dbReference type="ARBA" id="ARBA00023155"/>
    </source>
</evidence>
<dbReference type="PRINTS" id="PR00025">
    <property type="entry name" value="ANTENNAPEDIA"/>
</dbReference>
<feature type="domain" description="Homeobox" evidence="10">
    <location>
        <begin position="270"/>
        <end position="330"/>
    </location>
</feature>
<comment type="caution">
    <text evidence="12">The sequence shown here is derived from an EMBL/GenBank/DDBJ whole genome shotgun (WGS) entry which is preliminary data.</text>
</comment>
<keyword evidence="5 6" id="KW-0539">Nucleus</keyword>
<gene>
    <name evidence="12" type="ORF">GPM918_LOCUS10920</name>
    <name evidence="11" type="ORF">OVA965_LOCUS7573</name>
    <name evidence="14" type="ORF">SRO942_LOCUS10921</name>
    <name evidence="13" type="ORF">TMI583_LOCUS7568</name>
</gene>
<evidence type="ECO:0000256" key="6">
    <source>
        <dbReference type="PROSITE-ProRule" id="PRU00108"/>
    </source>
</evidence>
<feature type="compositionally biased region" description="Basic residues" evidence="9">
    <location>
        <begin position="24"/>
        <end position="34"/>
    </location>
</feature>
<dbReference type="InterPro" id="IPR001356">
    <property type="entry name" value="HD"/>
</dbReference>
<dbReference type="PRINTS" id="PR00024">
    <property type="entry name" value="HOMEOBOX"/>
</dbReference>
<dbReference type="InterPro" id="IPR020479">
    <property type="entry name" value="HD_metazoa"/>
</dbReference>
<evidence type="ECO:0000256" key="7">
    <source>
        <dbReference type="RuleBase" id="RU000682"/>
    </source>
</evidence>
<proteinExistence type="inferred from homology"/>
<sequence>MYAAMSSSYGLMNTNTIINPSTSHNHHNHHHHHSNYSTTTPTSLLDVGVSNNDYGCNNGVTTTAAVALLPSYQHLSQNGAHIGQISTSTPNGNGTSSLLQQQQHDYYTSSYRSQPSDYNFHDNLYRTTHYTPTSPSPSCVYACHGSLNGSLYPNQIPLSNTGVQQQQQLSSTDVTSSSQLLGPMDRYGLSSVSPISTSCQQQQPSSNANSPDLQQEHLYANNLNSHHLQQQQQQQPTQQQTEKSNQSAPVIYPWMRKAHINNPVTNFTNGETKRARTAYTRHQVLELEKEFHFSKYLTRRRRIEIAHSLCLTERQIKIWFQNRRMKWKKDHKLPNTKSKLPDTLPNTTMSTPTSSTSPSSQTNNRVLNSPNNIIKQEHNTIKEESFSPTSN</sequence>
<feature type="compositionally biased region" description="Low complexity" evidence="9">
    <location>
        <begin position="229"/>
        <end position="241"/>
    </location>
</feature>
<dbReference type="EMBL" id="CAJOBC010002206">
    <property type="protein sequence ID" value="CAF3721199.1"/>
    <property type="molecule type" value="Genomic_DNA"/>
</dbReference>
<feature type="compositionally biased region" description="Basic and acidic residues" evidence="9">
    <location>
        <begin position="375"/>
        <end position="385"/>
    </location>
</feature>
<feature type="compositionally biased region" description="Polar residues" evidence="9">
    <location>
        <begin position="162"/>
        <end position="180"/>
    </location>
</feature>
<dbReference type="GO" id="GO:0009952">
    <property type="term" value="P:anterior/posterior pattern specification"/>
    <property type="evidence" value="ECO:0007669"/>
    <property type="project" value="TreeGrafter"/>
</dbReference>
<evidence type="ECO:0000256" key="1">
    <source>
        <dbReference type="ARBA" id="ARBA00004123"/>
    </source>
</evidence>
<dbReference type="Pfam" id="PF00046">
    <property type="entry name" value="Homeodomain"/>
    <property type="match status" value="1"/>
</dbReference>
<dbReference type="InterPro" id="IPR009057">
    <property type="entry name" value="Homeodomain-like_sf"/>
</dbReference>
<keyword evidence="3 6" id="KW-0238">DNA-binding</keyword>
<keyword evidence="4 6" id="KW-0371">Homeobox</keyword>
<evidence type="ECO:0000259" key="10">
    <source>
        <dbReference type="PROSITE" id="PS50071"/>
    </source>
</evidence>
<evidence type="ECO:0000313" key="14">
    <source>
        <dbReference type="EMBL" id="CAF3721199.1"/>
    </source>
</evidence>
<dbReference type="EMBL" id="CAJNOK010002432">
    <property type="protein sequence ID" value="CAF0859745.1"/>
    <property type="molecule type" value="Genomic_DNA"/>
</dbReference>
<dbReference type="PROSITE" id="PS00027">
    <property type="entry name" value="HOMEOBOX_1"/>
    <property type="match status" value="1"/>
</dbReference>
<dbReference type="Proteomes" id="UP000682733">
    <property type="component" value="Unassembled WGS sequence"/>
</dbReference>
<dbReference type="InterPro" id="IPR050609">
    <property type="entry name" value="Antp_homeobox_Deformed_sf"/>
</dbReference>